<dbReference type="InterPro" id="IPR020635">
    <property type="entry name" value="Tyr_kinase_cat_dom"/>
</dbReference>
<keyword evidence="1" id="KW-0547">Nucleotide-binding</keyword>
<dbReference type="InterPro" id="IPR050198">
    <property type="entry name" value="Non-receptor_tyrosine_kinases"/>
</dbReference>
<dbReference type="PROSITE" id="PS50011">
    <property type="entry name" value="PROTEIN_KINASE_DOM"/>
    <property type="match status" value="1"/>
</dbReference>
<accession>A0AAN8IUN2</accession>
<evidence type="ECO:0000259" key="4">
    <source>
        <dbReference type="PROSITE" id="PS50011"/>
    </source>
</evidence>
<gene>
    <name evidence="5" type="ORF">GCK32_016272</name>
</gene>
<dbReference type="SMART" id="SM00219">
    <property type="entry name" value="TyrKc"/>
    <property type="match status" value="1"/>
</dbReference>
<dbReference type="Pfam" id="PF07714">
    <property type="entry name" value="PK_Tyr_Ser-Thr"/>
    <property type="match status" value="1"/>
</dbReference>
<reference evidence="5 6" key="1">
    <citation type="submission" date="2019-10" db="EMBL/GenBank/DDBJ databases">
        <title>Assembly and Annotation for the nematode Trichostrongylus colubriformis.</title>
        <authorList>
            <person name="Martin J."/>
        </authorList>
    </citation>
    <scope>NUCLEOTIDE SEQUENCE [LARGE SCALE GENOMIC DNA]</scope>
    <source>
        <strain evidence="5">G859</strain>
        <tissue evidence="5">Whole worm</tissue>
    </source>
</reference>
<evidence type="ECO:0000313" key="5">
    <source>
        <dbReference type="EMBL" id="KAK5986596.1"/>
    </source>
</evidence>
<feature type="region of interest" description="Disordered" evidence="3">
    <location>
        <begin position="156"/>
        <end position="182"/>
    </location>
</feature>
<organism evidence="5 6">
    <name type="scientific">Trichostrongylus colubriformis</name>
    <name type="common">Black scour worm</name>
    <dbReference type="NCBI Taxonomy" id="6319"/>
    <lineage>
        <taxon>Eukaryota</taxon>
        <taxon>Metazoa</taxon>
        <taxon>Ecdysozoa</taxon>
        <taxon>Nematoda</taxon>
        <taxon>Chromadorea</taxon>
        <taxon>Rhabditida</taxon>
        <taxon>Rhabditina</taxon>
        <taxon>Rhabditomorpha</taxon>
        <taxon>Strongyloidea</taxon>
        <taxon>Trichostrongylidae</taxon>
        <taxon>Trichostrongylus</taxon>
    </lineage>
</organism>
<dbReference type="InterPro" id="IPR011009">
    <property type="entry name" value="Kinase-like_dom_sf"/>
</dbReference>
<dbReference type="GO" id="GO:0005524">
    <property type="term" value="F:ATP binding"/>
    <property type="evidence" value="ECO:0007669"/>
    <property type="project" value="UniProtKB-KW"/>
</dbReference>
<dbReference type="SUPFAM" id="SSF56112">
    <property type="entry name" value="Protein kinase-like (PK-like)"/>
    <property type="match status" value="1"/>
</dbReference>
<dbReference type="EMBL" id="WIXE01000427">
    <property type="protein sequence ID" value="KAK5986596.1"/>
    <property type="molecule type" value="Genomic_DNA"/>
</dbReference>
<dbReference type="Gene3D" id="1.10.510.10">
    <property type="entry name" value="Transferase(Phosphotransferase) domain 1"/>
    <property type="match status" value="1"/>
</dbReference>
<keyword evidence="2" id="KW-0067">ATP-binding</keyword>
<name>A0AAN8IUN2_TRICO</name>
<feature type="non-terminal residue" evidence="5">
    <location>
        <position position="1"/>
    </location>
</feature>
<sequence>FAQIHLEVNISGSLIFDRLLIILRAQLQLQRQAPEVIATRIYTQACDVYSYGVLVWEIFNDAEMPFKGIDNKTIRTKISDPEYRPHIDPTVPSSVQKVMKLCWNADPNQRPTMRRVFDLLLRKSVQKSKSEEELKACGESMAAVQSIKNASIRVLKKTVGSTKNRKSTSTRAGRRKHGSMVK</sequence>
<dbReference type="InterPro" id="IPR000719">
    <property type="entry name" value="Prot_kinase_dom"/>
</dbReference>
<dbReference type="GO" id="GO:0004713">
    <property type="term" value="F:protein tyrosine kinase activity"/>
    <property type="evidence" value="ECO:0007669"/>
    <property type="project" value="InterPro"/>
</dbReference>
<dbReference type="InterPro" id="IPR001245">
    <property type="entry name" value="Ser-Thr/Tyr_kinase_cat_dom"/>
</dbReference>
<feature type="domain" description="Protein kinase" evidence="4">
    <location>
        <begin position="1"/>
        <end position="121"/>
    </location>
</feature>
<dbReference type="PANTHER" id="PTHR24418">
    <property type="entry name" value="TYROSINE-PROTEIN KINASE"/>
    <property type="match status" value="1"/>
</dbReference>
<evidence type="ECO:0000256" key="2">
    <source>
        <dbReference type="ARBA" id="ARBA00022840"/>
    </source>
</evidence>
<dbReference type="Proteomes" id="UP001331761">
    <property type="component" value="Unassembled WGS sequence"/>
</dbReference>
<keyword evidence="6" id="KW-1185">Reference proteome</keyword>
<dbReference type="PRINTS" id="PR00109">
    <property type="entry name" value="TYRKINASE"/>
</dbReference>
<feature type="compositionally biased region" description="Basic residues" evidence="3">
    <location>
        <begin position="163"/>
        <end position="182"/>
    </location>
</feature>
<evidence type="ECO:0000313" key="6">
    <source>
        <dbReference type="Proteomes" id="UP001331761"/>
    </source>
</evidence>
<protein>
    <recommendedName>
        <fullName evidence="4">Protein kinase domain-containing protein</fullName>
    </recommendedName>
</protein>
<evidence type="ECO:0000256" key="1">
    <source>
        <dbReference type="ARBA" id="ARBA00022741"/>
    </source>
</evidence>
<dbReference type="AlphaFoldDB" id="A0AAN8IUN2"/>
<proteinExistence type="predicted"/>
<comment type="caution">
    <text evidence="5">The sequence shown here is derived from an EMBL/GenBank/DDBJ whole genome shotgun (WGS) entry which is preliminary data.</text>
</comment>
<evidence type="ECO:0000256" key="3">
    <source>
        <dbReference type="SAM" id="MobiDB-lite"/>
    </source>
</evidence>